<gene>
    <name evidence="1" type="ORF">FF104_12620</name>
</gene>
<dbReference type="GeneID" id="92945021"/>
<evidence type="ECO:0000313" key="1">
    <source>
        <dbReference type="EMBL" id="QMW91781.1"/>
    </source>
</evidence>
<organism evidence="1 2">
    <name type="scientific">Clostridium butyricum</name>
    <dbReference type="NCBI Taxonomy" id="1492"/>
    <lineage>
        <taxon>Bacteria</taxon>
        <taxon>Bacillati</taxon>
        <taxon>Bacillota</taxon>
        <taxon>Clostridia</taxon>
        <taxon>Eubacteriales</taxon>
        <taxon>Clostridiaceae</taxon>
        <taxon>Clostridium</taxon>
    </lineage>
</organism>
<dbReference type="Pfam" id="PF06763">
    <property type="entry name" value="Minor_tail_Z"/>
    <property type="match status" value="1"/>
</dbReference>
<evidence type="ECO:0008006" key="3">
    <source>
        <dbReference type="Google" id="ProtNLM"/>
    </source>
</evidence>
<sequence>MAVNIKIDDSELRKSLSKLSEFPKEIPKATNAALNRTITFVNKNIKKEVSGEYSIKSGEVAQTLKVKKSTTNNLSATITSIGRPITLSHFPANLKSGWTKGSNLKVKVKKSGYKKINTHPRAFVTAIGGNLHIVRRETSKQYPIKVLKTLSVPQMVSNSELSENILEQANEQLKNRINHEIEFRLNKLTSRR</sequence>
<dbReference type="Proteomes" id="UP000515243">
    <property type="component" value="Chromosome 1"/>
</dbReference>
<dbReference type="AlphaFoldDB" id="A0AAP9UF14"/>
<evidence type="ECO:0000313" key="2">
    <source>
        <dbReference type="Proteomes" id="UP000515243"/>
    </source>
</evidence>
<dbReference type="EMBL" id="CP040626">
    <property type="protein sequence ID" value="QMW91781.1"/>
    <property type="molecule type" value="Genomic_DNA"/>
</dbReference>
<accession>A0AAP9UF14</accession>
<dbReference type="InterPro" id="IPR010633">
    <property type="entry name" value="Phage_lambda_GpZ"/>
</dbReference>
<proteinExistence type="predicted"/>
<dbReference type="RefSeq" id="WP_035762742.1">
    <property type="nucleotide sequence ID" value="NZ_AP019716.1"/>
</dbReference>
<reference evidence="1 2" key="1">
    <citation type="submission" date="2019-05" db="EMBL/GenBank/DDBJ databases">
        <authorList>
            <person name="Schori C."/>
            <person name="Ahrens C."/>
        </authorList>
    </citation>
    <scope>NUCLEOTIDE SEQUENCE [LARGE SCALE GENOMIC DNA]</scope>
    <source>
        <strain evidence="1 2">DSM 10702</strain>
    </source>
</reference>
<name>A0AAP9UF14_CLOBU</name>
<protein>
    <recommendedName>
        <fullName evidence="3">Prophage minor tail protein Z (GPZ)</fullName>
    </recommendedName>
</protein>